<dbReference type="Pfam" id="PF00480">
    <property type="entry name" value="ROK"/>
    <property type="match status" value="2"/>
</dbReference>
<dbReference type="PANTHER" id="PTHR18964">
    <property type="entry name" value="ROK (REPRESSOR, ORF, KINASE) FAMILY"/>
    <property type="match status" value="1"/>
</dbReference>
<dbReference type="EMBL" id="JBIRGQ010000008">
    <property type="protein sequence ID" value="MFH8550831.1"/>
    <property type="molecule type" value="Genomic_DNA"/>
</dbReference>
<dbReference type="SUPFAM" id="SSF53067">
    <property type="entry name" value="Actin-like ATPase domain"/>
    <property type="match status" value="1"/>
</dbReference>
<proteinExistence type="inferred from homology"/>
<comment type="caution">
    <text evidence="2">The sequence shown here is derived from an EMBL/GenBank/DDBJ whole genome shotgun (WGS) entry which is preliminary data.</text>
</comment>
<dbReference type="Gene3D" id="3.30.420.40">
    <property type="match status" value="2"/>
</dbReference>
<keyword evidence="3" id="KW-1185">Reference proteome</keyword>
<dbReference type="Proteomes" id="UP001610818">
    <property type="component" value="Unassembled WGS sequence"/>
</dbReference>
<name>A0ABW7R5F6_9ACTN</name>
<dbReference type="InterPro" id="IPR000600">
    <property type="entry name" value="ROK"/>
</dbReference>
<organism evidence="2 3">
    <name type="scientific">Streptomyces longisporoflavus</name>
    <dbReference type="NCBI Taxonomy" id="28044"/>
    <lineage>
        <taxon>Bacteria</taxon>
        <taxon>Bacillati</taxon>
        <taxon>Actinomycetota</taxon>
        <taxon>Actinomycetes</taxon>
        <taxon>Kitasatosporales</taxon>
        <taxon>Streptomycetaceae</taxon>
        <taxon>Streptomyces</taxon>
    </lineage>
</organism>
<sequence length="334" mass="34120">MTRVPVLEIGGTHVTAALVDMASGLPVTGSVVRRPVSADAGAAEILDSFAEAARHIPAPAGAHWGVAVPGPFDYAAGIGKFRGIGKFEALHDLDVGQGLRERLPHAPAISFLNDADAFALGEHHSGAAAGRSRSVCLTLGTGVGSSFLCEGHPVTKGPDVPSEGRAHRISVDGLPLEKAVSRWAIRTRYARAAGLGDTAEGPDVSAIAELARRGDRHAAGTIGGCFTTLGRALAPWCAAFRPEVMVVGGSMAASWDLIAPALRDGLTLGAAAAGPRAERSVAEMDLCTARRPDDAPLIGAAHWALAHRTEGCPPDPAALAAASVTGVAHRAARP</sequence>
<evidence type="ECO:0000256" key="1">
    <source>
        <dbReference type="ARBA" id="ARBA00006479"/>
    </source>
</evidence>
<gene>
    <name evidence="2" type="ORF">ACH4F9_38155</name>
</gene>
<comment type="similarity">
    <text evidence="1">Belongs to the ROK (NagC/XylR) family.</text>
</comment>
<dbReference type="PANTHER" id="PTHR18964:SF169">
    <property type="entry name" value="N-ACETYLMANNOSAMINE KINASE"/>
    <property type="match status" value="1"/>
</dbReference>
<accession>A0ABW7R5F6</accession>
<evidence type="ECO:0000313" key="2">
    <source>
        <dbReference type="EMBL" id="MFH8550831.1"/>
    </source>
</evidence>
<dbReference type="RefSeq" id="WP_397717473.1">
    <property type="nucleotide sequence ID" value="NZ_JBIRGN010000008.1"/>
</dbReference>
<evidence type="ECO:0000313" key="3">
    <source>
        <dbReference type="Proteomes" id="UP001610818"/>
    </source>
</evidence>
<dbReference type="InterPro" id="IPR043129">
    <property type="entry name" value="ATPase_NBD"/>
</dbReference>
<reference evidence="2 3" key="1">
    <citation type="submission" date="2024-10" db="EMBL/GenBank/DDBJ databases">
        <title>The Natural Products Discovery Center: Release of the First 8490 Sequenced Strains for Exploring Actinobacteria Biosynthetic Diversity.</title>
        <authorList>
            <person name="Kalkreuter E."/>
            <person name="Kautsar S.A."/>
            <person name="Yang D."/>
            <person name="Bader C.D."/>
            <person name="Teijaro C.N."/>
            <person name="Fluegel L."/>
            <person name="Davis C.M."/>
            <person name="Simpson J.R."/>
            <person name="Lauterbach L."/>
            <person name="Steele A.D."/>
            <person name="Gui C."/>
            <person name="Meng S."/>
            <person name="Li G."/>
            <person name="Viehrig K."/>
            <person name="Ye F."/>
            <person name="Su P."/>
            <person name="Kiefer A.F."/>
            <person name="Nichols A."/>
            <person name="Cepeda A.J."/>
            <person name="Yan W."/>
            <person name="Fan B."/>
            <person name="Jiang Y."/>
            <person name="Adhikari A."/>
            <person name="Zheng C.-J."/>
            <person name="Schuster L."/>
            <person name="Cowan T.M."/>
            <person name="Smanski M.J."/>
            <person name="Chevrette M.G."/>
            <person name="De Carvalho L.P.S."/>
            <person name="Shen B."/>
        </authorList>
    </citation>
    <scope>NUCLEOTIDE SEQUENCE [LARGE SCALE GENOMIC DNA]</scope>
    <source>
        <strain evidence="2 3">NPDC017990</strain>
    </source>
</reference>
<protein>
    <submittedName>
        <fullName evidence="2">ROK family protein</fullName>
    </submittedName>
</protein>